<evidence type="ECO:0000313" key="2">
    <source>
        <dbReference type="Proteomes" id="UP001359559"/>
    </source>
</evidence>
<organism evidence="1 2">
    <name type="scientific">Clitoria ternatea</name>
    <name type="common">Butterfly pea</name>
    <dbReference type="NCBI Taxonomy" id="43366"/>
    <lineage>
        <taxon>Eukaryota</taxon>
        <taxon>Viridiplantae</taxon>
        <taxon>Streptophyta</taxon>
        <taxon>Embryophyta</taxon>
        <taxon>Tracheophyta</taxon>
        <taxon>Spermatophyta</taxon>
        <taxon>Magnoliopsida</taxon>
        <taxon>eudicotyledons</taxon>
        <taxon>Gunneridae</taxon>
        <taxon>Pentapetalae</taxon>
        <taxon>rosids</taxon>
        <taxon>fabids</taxon>
        <taxon>Fabales</taxon>
        <taxon>Fabaceae</taxon>
        <taxon>Papilionoideae</taxon>
        <taxon>50 kb inversion clade</taxon>
        <taxon>NPAAA clade</taxon>
        <taxon>indigoferoid/millettioid clade</taxon>
        <taxon>Phaseoleae</taxon>
        <taxon>Clitoria</taxon>
    </lineage>
</organism>
<dbReference type="Proteomes" id="UP001359559">
    <property type="component" value="Unassembled WGS sequence"/>
</dbReference>
<keyword evidence="2" id="KW-1185">Reference proteome</keyword>
<proteinExistence type="predicted"/>
<name>A0AAN9ER87_CLITE</name>
<dbReference type="AlphaFoldDB" id="A0AAN9ER87"/>
<gene>
    <name evidence="1" type="ORF">RJT34_29780</name>
</gene>
<accession>A0AAN9ER87</accession>
<reference evidence="1 2" key="1">
    <citation type="submission" date="2024-01" db="EMBL/GenBank/DDBJ databases">
        <title>The genomes of 5 underutilized Papilionoideae crops provide insights into root nodulation and disease resistance.</title>
        <authorList>
            <person name="Yuan L."/>
        </authorList>
    </citation>
    <scope>NUCLEOTIDE SEQUENCE [LARGE SCALE GENOMIC DNA]</scope>
    <source>
        <strain evidence="1">LY-2023</strain>
        <tissue evidence="1">Leaf</tissue>
    </source>
</reference>
<protein>
    <submittedName>
        <fullName evidence="1">Uncharacterized protein</fullName>
    </submittedName>
</protein>
<evidence type="ECO:0000313" key="1">
    <source>
        <dbReference type="EMBL" id="KAK7262217.1"/>
    </source>
</evidence>
<comment type="caution">
    <text evidence="1">The sequence shown here is derived from an EMBL/GenBank/DDBJ whole genome shotgun (WGS) entry which is preliminary data.</text>
</comment>
<dbReference type="EMBL" id="JAYKXN010000008">
    <property type="protein sequence ID" value="KAK7262217.1"/>
    <property type="molecule type" value="Genomic_DNA"/>
</dbReference>
<sequence>MVIIGKYGSLQHCMTGFSIFDPLSLSLVLSRSRFSLRSFLSEIGAESEYRRTRVVLVDPSATIGGSIFQFGR</sequence>